<dbReference type="InterPro" id="IPR053863">
    <property type="entry name" value="Glyoxy/Ble-like_N"/>
</dbReference>
<dbReference type="Pfam" id="PF22677">
    <property type="entry name" value="Ble-like_N"/>
    <property type="match status" value="1"/>
</dbReference>
<dbReference type="InterPro" id="IPR029068">
    <property type="entry name" value="Glyas_Bleomycin-R_OHBP_Dase"/>
</dbReference>
<comment type="caution">
    <text evidence="2">The sequence shown here is derived from an EMBL/GenBank/DDBJ whole genome shotgun (WGS) entry which is preliminary data.</text>
</comment>
<protein>
    <submittedName>
        <fullName evidence="2">Glyoxalase</fullName>
    </submittedName>
</protein>
<dbReference type="PANTHER" id="PTHR36503">
    <property type="entry name" value="BLR2520 PROTEIN"/>
    <property type="match status" value="1"/>
</dbReference>
<dbReference type="SUPFAM" id="SSF54593">
    <property type="entry name" value="Glyoxalase/Bleomycin resistance protein/Dihydroxybiphenyl dioxygenase"/>
    <property type="match status" value="1"/>
</dbReference>
<gene>
    <name evidence="2" type="ORF">D4765_15125</name>
</gene>
<reference evidence="2 3" key="1">
    <citation type="journal article" date="2019" name="Microorganisms">
        <title>Systematic Affiliation and Genome Analysis of Subtercola vilae DB165(T) with Particular Emphasis on Cold Adaptation of an Isolate from a High-Altitude Cold Volcano Lake.</title>
        <authorList>
            <person name="Villalobos A.S."/>
            <person name="Wiese J."/>
            <person name="Imhoff J.F."/>
            <person name="Dorador C."/>
            <person name="Keller A."/>
            <person name="Hentschel U."/>
        </authorList>
    </citation>
    <scope>NUCLEOTIDE SEQUENCE [LARGE SCALE GENOMIC DNA]</scope>
    <source>
        <strain evidence="2 3">DB165</strain>
    </source>
</reference>
<sequence length="140" mass="15071">MSTTNIFVTVPVADLEVSKAFYTALGYTVNPNFSDESSACIVLSDTIYVMLLAKSRFGNLTDRELVDPKTHTQALHALGVETRDEVDALAATALDAGGSVPGDPQDFGFMYARDIEDPDGNGWQITWMDPAAQQNGPPAE</sequence>
<name>A0A4T2BNA1_9MICO</name>
<dbReference type="PROSITE" id="PS51819">
    <property type="entry name" value="VOC"/>
    <property type="match status" value="1"/>
</dbReference>
<organism evidence="2 3">
    <name type="scientific">Subtercola vilae</name>
    <dbReference type="NCBI Taxonomy" id="2056433"/>
    <lineage>
        <taxon>Bacteria</taxon>
        <taxon>Bacillati</taxon>
        <taxon>Actinomycetota</taxon>
        <taxon>Actinomycetes</taxon>
        <taxon>Micrococcales</taxon>
        <taxon>Microbacteriaceae</taxon>
        <taxon>Subtercola</taxon>
    </lineage>
</organism>
<keyword evidence="3" id="KW-1185">Reference proteome</keyword>
<dbReference type="AlphaFoldDB" id="A0A4T2BNA1"/>
<dbReference type="RefSeq" id="WP_136643149.1">
    <property type="nucleotide sequence ID" value="NZ_QYRT01000037.1"/>
</dbReference>
<dbReference type="EMBL" id="QYRT01000037">
    <property type="protein sequence ID" value="TIH33075.1"/>
    <property type="molecule type" value="Genomic_DNA"/>
</dbReference>
<dbReference type="PANTHER" id="PTHR36503:SF2">
    <property type="entry name" value="BLR2408 PROTEIN"/>
    <property type="match status" value="1"/>
</dbReference>
<dbReference type="Proteomes" id="UP000306192">
    <property type="component" value="Unassembled WGS sequence"/>
</dbReference>
<evidence type="ECO:0000313" key="2">
    <source>
        <dbReference type="EMBL" id="TIH33075.1"/>
    </source>
</evidence>
<feature type="domain" description="VOC" evidence="1">
    <location>
        <begin position="4"/>
        <end position="128"/>
    </location>
</feature>
<dbReference type="OrthoDB" id="4265398at2"/>
<evidence type="ECO:0000313" key="3">
    <source>
        <dbReference type="Proteomes" id="UP000306192"/>
    </source>
</evidence>
<dbReference type="InterPro" id="IPR037523">
    <property type="entry name" value="VOC_core"/>
</dbReference>
<evidence type="ECO:0000259" key="1">
    <source>
        <dbReference type="PROSITE" id="PS51819"/>
    </source>
</evidence>
<accession>A0A4T2BNA1</accession>
<proteinExistence type="predicted"/>
<dbReference type="Gene3D" id="3.10.180.10">
    <property type="entry name" value="2,3-Dihydroxybiphenyl 1,2-Dioxygenase, domain 1"/>
    <property type="match status" value="1"/>
</dbReference>